<dbReference type="InterPro" id="IPR050879">
    <property type="entry name" value="Acyltransferase_3"/>
</dbReference>
<dbReference type="EMBL" id="CP089391">
    <property type="protein sequence ID" value="WBL80334.1"/>
    <property type="molecule type" value="Genomic_DNA"/>
</dbReference>
<dbReference type="PANTHER" id="PTHR23028:SF53">
    <property type="entry name" value="ACYL_TRANSF_3 DOMAIN-CONTAINING PROTEIN"/>
    <property type="match status" value="1"/>
</dbReference>
<evidence type="ECO:0000313" key="4">
    <source>
        <dbReference type="Proteomes" id="UP001179614"/>
    </source>
</evidence>
<gene>
    <name evidence="3" type="ORF">I3J27_07905</name>
</gene>
<feature type="transmembrane region" description="Helical" evidence="1">
    <location>
        <begin position="136"/>
        <end position="156"/>
    </location>
</feature>
<evidence type="ECO:0000256" key="1">
    <source>
        <dbReference type="SAM" id="Phobius"/>
    </source>
</evidence>
<feature type="transmembrane region" description="Helical" evidence="1">
    <location>
        <begin position="163"/>
        <end position="181"/>
    </location>
</feature>
<protein>
    <submittedName>
        <fullName evidence="3">Acyltransferase</fullName>
    </submittedName>
</protein>
<keyword evidence="1" id="KW-0812">Transmembrane</keyword>
<keyword evidence="4" id="KW-1185">Reference proteome</keyword>
<sequence>MRAAIPHSLAFMPQLHGLRALCILAVIYTHYLTEKYWLFDIYWGGLGVRCFFVLSGFLITSILIRESDEAASFKSMYVIFISRRAFRLYPILLVALIAGALLGIDAVRDGFLWHVTYLTNFYVVRNGAWGDPVGPLWSLAVEEQFYLFWPFVIYLVPRRLLPTLFLGLVAAAPIFRLAWRSAGFGDFGAWVLPPACFDSLAMGALLALYRERKEVIRLIGLAGICLWWALALSPSGKLSFLMEAGARDTAAAMVFAWTIARAASGFGGLAGKMLTSTALQYIGATSYGIYVLHAFVPYYFESLGVSHFLPHWLVKLISLGITIVLASISWHLLERPVMRWGQQLINRWNLLRQIDPVATPRGDA</sequence>
<feature type="transmembrane region" description="Helical" evidence="1">
    <location>
        <begin position="9"/>
        <end position="29"/>
    </location>
</feature>
<proteinExistence type="predicted"/>
<organism evidence="3 4">
    <name type="scientific">Bradyrhizobium xenonodulans</name>
    <dbReference type="NCBI Taxonomy" id="2736875"/>
    <lineage>
        <taxon>Bacteria</taxon>
        <taxon>Pseudomonadati</taxon>
        <taxon>Pseudomonadota</taxon>
        <taxon>Alphaproteobacteria</taxon>
        <taxon>Hyphomicrobiales</taxon>
        <taxon>Nitrobacteraceae</taxon>
        <taxon>Bradyrhizobium</taxon>
    </lineage>
</organism>
<feature type="transmembrane region" description="Helical" evidence="1">
    <location>
        <begin position="215"/>
        <end position="231"/>
    </location>
</feature>
<feature type="transmembrane region" description="Helical" evidence="1">
    <location>
        <begin position="187"/>
        <end position="208"/>
    </location>
</feature>
<name>A0ABY7MS20_9BRAD</name>
<dbReference type="Pfam" id="PF01757">
    <property type="entry name" value="Acyl_transf_3"/>
    <property type="match status" value="1"/>
</dbReference>
<feature type="transmembrane region" description="Helical" evidence="1">
    <location>
        <begin position="312"/>
        <end position="333"/>
    </location>
</feature>
<accession>A0ABY7MS20</accession>
<keyword evidence="3" id="KW-0012">Acyltransferase</keyword>
<keyword evidence="1" id="KW-0472">Membrane</keyword>
<feature type="transmembrane region" description="Helical" evidence="1">
    <location>
        <begin position="85"/>
        <end position="104"/>
    </location>
</feature>
<feature type="transmembrane region" description="Helical" evidence="1">
    <location>
        <begin position="41"/>
        <end position="64"/>
    </location>
</feature>
<feature type="transmembrane region" description="Helical" evidence="1">
    <location>
        <begin position="278"/>
        <end position="300"/>
    </location>
</feature>
<evidence type="ECO:0000259" key="2">
    <source>
        <dbReference type="Pfam" id="PF01757"/>
    </source>
</evidence>
<dbReference type="Proteomes" id="UP001179614">
    <property type="component" value="Chromosome"/>
</dbReference>
<feature type="transmembrane region" description="Helical" evidence="1">
    <location>
        <begin position="251"/>
        <end position="271"/>
    </location>
</feature>
<reference evidence="3" key="1">
    <citation type="submission" date="2021-12" db="EMBL/GenBank/DDBJ databases">
        <title>Bradyrhizobium xenonodulans sp. nov.</title>
        <authorList>
            <person name="Claassens R."/>
            <person name="Venter S.N."/>
            <person name="Beukes C.W."/>
            <person name="Stepkowski T."/>
            <person name="Steenkamp E.T."/>
        </authorList>
    </citation>
    <scope>NUCLEOTIDE SEQUENCE</scope>
    <source>
        <strain evidence="3">14AB</strain>
    </source>
</reference>
<dbReference type="PANTHER" id="PTHR23028">
    <property type="entry name" value="ACETYLTRANSFERASE"/>
    <property type="match status" value="1"/>
</dbReference>
<evidence type="ECO:0000313" key="3">
    <source>
        <dbReference type="EMBL" id="WBL80334.1"/>
    </source>
</evidence>
<feature type="domain" description="Acyltransferase 3" evidence="2">
    <location>
        <begin position="14"/>
        <end position="328"/>
    </location>
</feature>
<dbReference type="RefSeq" id="WP_270167436.1">
    <property type="nucleotide sequence ID" value="NZ_CP089391.1"/>
</dbReference>
<keyword evidence="1" id="KW-1133">Transmembrane helix</keyword>
<dbReference type="InterPro" id="IPR002656">
    <property type="entry name" value="Acyl_transf_3_dom"/>
</dbReference>
<keyword evidence="3" id="KW-0808">Transferase</keyword>
<dbReference type="GO" id="GO:0016746">
    <property type="term" value="F:acyltransferase activity"/>
    <property type="evidence" value="ECO:0007669"/>
    <property type="project" value="UniProtKB-KW"/>
</dbReference>